<dbReference type="PANTHER" id="PTHR48022">
    <property type="entry name" value="PLASTIDIC GLUCOSE TRANSPORTER 4"/>
    <property type="match status" value="1"/>
</dbReference>
<sequence>MFPPGVAFALLTLLLLGAAITLHITSANLSLPIAPNLTLATILLPLLGALNTAFQPRLLQAARTTRSPVERILPQTLQSLQAILTTALATLLLQSATASAPLLDCALASTWQRLFQAKDAPRLRAIQDALDCCGYHSTRDRPWPFPTRDVEPGRCAVRFDRQTACAEPWRNALGRNAALGLAVVLAVAAMQLGSLAVARGTESWRDAWWARRGGWWWRGRRRGLSSPGREGVVRPLLGAPEAGDEGADSDVPVSYGDLSPTARPRRGIDDGVVENGSRVQPSLLETNAWGAFAVMSHELDAEHTENAPVIEQVAEGETTLWTPIKENPRVNMFAVLGICGSFLFGYDIPVQGAITVLPMFFMILPALRQGLWQGLNAIEIMIGAASNGVVMDRFGRKIMFALSVNFGRTALVYVSSNVGGVDSRRGVLLAGKFVIGLGMDILMSTCQTRTRIVAVLNTLQQLIGVSLIANSTYFFIMAGMSPTMSLTINQAGVGASVACTLISWFIIAKIGRRTAILALRFIGVALVMAACCSNLGTGTAYPIVAAEIPATRLRAKTLGSGFAVNAFMMWAFRFVVPYMFNADQGNLGGTIGPVFAGFCVVGFVVSSFEIPETKDITYSRINELFQTRTPAREFRAMAVSYEAEDIAGTGDA</sequence>
<dbReference type="EMBL" id="CVQI01000003">
    <property type="protein sequence ID" value="CRJ89139.1"/>
    <property type="molecule type" value="Genomic_DNA"/>
</dbReference>
<feature type="signal peptide" evidence="7">
    <location>
        <begin position="1"/>
        <end position="19"/>
    </location>
</feature>
<evidence type="ECO:0000256" key="5">
    <source>
        <dbReference type="SAM" id="MobiDB-lite"/>
    </source>
</evidence>
<dbReference type="InterPro" id="IPR036259">
    <property type="entry name" value="MFS_trans_sf"/>
</dbReference>
<dbReference type="AlphaFoldDB" id="A0A0G4KGW6"/>
<dbReference type="Gene3D" id="1.20.1250.20">
    <property type="entry name" value="MFS general substrate transporter like domains"/>
    <property type="match status" value="2"/>
</dbReference>
<protein>
    <recommendedName>
        <fullName evidence="10">Major facilitator superfamily (MFS) profile domain-containing protein</fullName>
    </recommendedName>
</protein>
<evidence type="ECO:0000256" key="6">
    <source>
        <dbReference type="SAM" id="Phobius"/>
    </source>
</evidence>
<feature type="transmembrane region" description="Helical" evidence="6">
    <location>
        <begin position="333"/>
        <end position="364"/>
    </location>
</feature>
<feature type="transmembrane region" description="Helical" evidence="6">
    <location>
        <begin position="587"/>
        <end position="608"/>
    </location>
</feature>
<evidence type="ECO:0000256" key="1">
    <source>
        <dbReference type="ARBA" id="ARBA00004141"/>
    </source>
</evidence>
<dbReference type="InterPro" id="IPR005828">
    <property type="entry name" value="MFS_sugar_transport-like"/>
</dbReference>
<reference evidence="9" key="1">
    <citation type="submission" date="2015-05" db="EMBL/GenBank/DDBJ databases">
        <authorList>
            <person name="Fogelqvist Johan"/>
        </authorList>
    </citation>
    <scope>NUCLEOTIDE SEQUENCE [LARGE SCALE GENOMIC DNA]</scope>
</reference>
<dbReference type="Pfam" id="PF00083">
    <property type="entry name" value="Sugar_tr"/>
    <property type="match status" value="1"/>
</dbReference>
<feature type="transmembrane region" description="Helical" evidence="6">
    <location>
        <begin position="561"/>
        <end position="580"/>
    </location>
</feature>
<gene>
    <name evidence="8" type="ORF">BN1723_008440</name>
</gene>
<evidence type="ECO:0000256" key="4">
    <source>
        <dbReference type="ARBA" id="ARBA00023136"/>
    </source>
</evidence>
<feature type="transmembrane region" description="Helical" evidence="6">
    <location>
        <begin position="370"/>
        <end position="391"/>
    </location>
</feature>
<dbReference type="InterPro" id="IPR050360">
    <property type="entry name" value="MFS_Sugar_Transporters"/>
</dbReference>
<feature type="transmembrane region" description="Helical" evidence="6">
    <location>
        <begin position="488"/>
        <end position="507"/>
    </location>
</feature>
<organism evidence="8 9">
    <name type="scientific">Verticillium longisporum</name>
    <name type="common">Verticillium dahliae var. longisporum</name>
    <dbReference type="NCBI Taxonomy" id="100787"/>
    <lineage>
        <taxon>Eukaryota</taxon>
        <taxon>Fungi</taxon>
        <taxon>Dikarya</taxon>
        <taxon>Ascomycota</taxon>
        <taxon>Pezizomycotina</taxon>
        <taxon>Sordariomycetes</taxon>
        <taxon>Hypocreomycetidae</taxon>
        <taxon>Glomerellales</taxon>
        <taxon>Plectosphaerellaceae</taxon>
        <taxon>Verticillium</taxon>
    </lineage>
</organism>
<keyword evidence="2 6" id="KW-0812">Transmembrane</keyword>
<feature type="transmembrane region" description="Helical" evidence="6">
    <location>
        <begin position="37"/>
        <end position="59"/>
    </location>
</feature>
<dbReference type="GO" id="GO:0005351">
    <property type="term" value="F:carbohydrate:proton symporter activity"/>
    <property type="evidence" value="ECO:0007669"/>
    <property type="project" value="TreeGrafter"/>
</dbReference>
<feature type="chain" id="PRO_5002565124" description="Major facilitator superfamily (MFS) profile domain-containing protein" evidence="7">
    <location>
        <begin position="20"/>
        <end position="652"/>
    </location>
</feature>
<evidence type="ECO:0000313" key="8">
    <source>
        <dbReference type="EMBL" id="CRJ89139.1"/>
    </source>
</evidence>
<keyword evidence="4 6" id="KW-0472">Membrane</keyword>
<dbReference type="GO" id="GO:0016020">
    <property type="term" value="C:membrane"/>
    <property type="evidence" value="ECO:0007669"/>
    <property type="project" value="UniProtKB-SubCell"/>
</dbReference>
<dbReference type="SUPFAM" id="SSF103473">
    <property type="entry name" value="MFS general substrate transporter"/>
    <property type="match status" value="2"/>
</dbReference>
<evidence type="ECO:0000313" key="9">
    <source>
        <dbReference type="Proteomes" id="UP000045706"/>
    </source>
</evidence>
<keyword evidence="7" id="KW-0732">Signal</keyword>
<dbReference type="Proteomes" id="UP000045706">
    <property type="component" value="Unassembled WGS sequence"/>
</dbReference>
<feature type="region of interest" description="Disordered" evidence="5">
    <location>
        <begin position="237"/>
        <end position="271"/>
    </location>
</feature>
<proteinExistence type="predicted"/>
<feature type="transmembrane region" description="Helical" evidence="6">
    <location>
        <begin position="519"/>
        <end position="541"/>
    </location>
</feature>
<evidence type="ECO:0000256" key="7">
    <source>
        <dbReference type="SAM" id="SignalP"/>
    </source>
</evidence>
<evidence type="ECO:0000256" key="3">
    <source>
        <dbReference type="ARBA" id="ARBA00022989"/>
    </source>
</evidence>
<dbReference type="PANTHER" id="PTHR48022:SF41">
    <property type="entry name" value="MAJOR FACILITATOR SUPERFAMILY (MFS) PROFILE DOMAIN-CONTAINING PROTEIN"/>
    <property type="match status" value="1"/>
</dbReference>
<feature type="transmembrane region" description="Helical" evidence="6">
    <location>
        <begin position="455"/>
        <end position="476"/>
    </location>
</feature>
<keyword evidence="3 6" id="KW-1133">Transmembrane helix</keyword>
<accession>A0A0G4KGW6</accession>
<evidence type="ECO:0000256" key="2">
    <source>
        <dbReference type="ARBA" id="ARBA00022692"/>
    </source>
</evidence>
<comment type="subcellular location">
    <subcellularLocation>
        <location evidence="1">Membrane</location>
        <topology evidence="1">Multi-pass membrane protein</topology>
    </subcellularLocation>
</comment>
<evidence type="ECO:0008006" key="10">
    <source>
        <dbReference type="Google" id="ProtNLM"/>
    </source>
</evidence>
<name>A0A0G4KGW6_VERLO</name>